<dbReference type="VEuPathDB" id="TrichDB:TRFO_34360"/>
<protein>
    <submittedName>
        <fullName evidence="2">Uncharacterized protein</fullName>
    </submittedName>
</protein>
<evidence type="ECO:0000256" key="1">
    <source>
        <dbReference type="SAM" id="MobiDB-lite"/>
    </source>
</evidence>
<sequence length="77" mass="9476">MDNRISRKENEHYQDVIDSINEFDVNEDQLPYWKNNVKQYRKKKLSEKQKAALKKGRDVLKEKRERYAPLKPKRKRD</sequence>
<accession>A0A1J4JLB0</accession>
<dbReference type="GeneID" id="94844327"/>
<feature type="region of interest" description="Disordered" evidence="1">
    <location>
        <begin position="45"/>
        <end position="77"/>
    </location>
</feature>
<reference evidence="2" key="1">
    <citation type="submission" date="2016-10" db="EMBL/GenBank/DDBJ databases">
        <authorList>
            <person name="Benchimol M."/>
            <person name="Almeida L.G."/>
            <person name="Vasconcelos A.T."/>
            <person name="Perreira-Neves A."/>
            <person name="Rosa I.A."/>
            <person name="Tasca T."/>
            <person name="Bogo M.R."/>
            <person name="de Souza W."/>
        </authorList>
    </citation>
    <scope>NUCLEOTIDE SEQUENCE [LARGE SCALE GENOMIC DNA]</scope>
    <source>
        <strain evidence="2">K</strain>
    </source>
</reference>
<evidence type="ECO:0000313" key="2">
    <source>
        <dbReference type="EMBL" id="OHS99199.1"/>
    </source>
</evidence>
<evidence type="ECO:0000313" key="3">
    <source>
        <dbReference type="Proteomes" id="UP000179807"/>
    </source>
</evidence>
<comment type="caution">
    <text evidence="2">The sequence shown here is derived from an EMBL/GenBank/DDBJ whole genome shotgun (WGS) entry which is preliminary data.</text>
</comment>
<organism evidence="2 3">
    <name type="scientific">Tritrichomonas foetus</name>
    <dbReference type="NCBI Taxonomy" id="1144522"/>
    <lineage>
        <taxon>Eukaryota</taxon>
        <taxon>Metamonada</taxon>
        <taxon>Parabasalia</taxon>
        <taxon>Tritrichomonadida</taxon>
        <taxon>Tritrichomonadidae</taxon>
        <taxon>Tritrichomonas</taxon>
    </lineage>
</organism>
<dbReference type="EMBL" id="MLAK01001017">
    <property type="protein sequence ID" value="OHS99199.1"/>
    <property type="molecule type" value="Genomic_DNA"/>
</dbReference>
<gene>
    <name evidence="2" type="ORF">TRFO_34360</name>
</gene>
<keyword evidence="3" id="KW-1185">Reference proteome</keyword>
<proteinExistence type="predicted"/>
<dbReference type="RefSeq" id="XP_068352336.1">
    <property type="nucleotide sequence ID" value="XM_068509623.1"/>
</dbReference>
<dbReference type="AlphaFoldDB" id="A0A1J4JLB0"/>
<dbReference type="Proteomes" id="UP000179807">
    <property type="component" value="Unassembled WGS sequence"/>
</dbReference>
<feature type="compositionally biased region" description="Basic and acidic residues" evidence="1">
    <location>
        <begin position="46"/>
        <end position="68"/>
    </location>
</feature>
<name>A0A1J4JLB0_9EUKA</name>